<evidence type="ECO:0000313" key="3">
    <source>
        <dbReference type="EMBL" id="OWQ99764.1"/>
    </source>
</evidence>
<dbReference type="GO" id="GO:0004792">
    <property type="term" value="F:thiosulfate-cyanide sulfurtransferase activity"/>
    <property type="evidence" value="ECO:0007669"/>
    <property type="project" value="TreeGrafter"/>
</dbReference>
<organism evidence="3 4">
    <name type="scientific">Sphingopyxis bauzanensis</name>
    <dbReference type="NCBI Taxonomy" id="651663"/>
    <lineage>
        <taxon>Bacteria</taxon>
        <taxon>Pseudomonadati</taxon>
        <taxon>Pseudomonadota</taxon>
        <taxon>Alphaproteobacteria</taxon>
        <taxon>Sphingomonadales</taxon>
        <taxon>Sphingomonadaceae</taxon>
        <taxon>Sphingopyxis</taxon>
    </lineage>
</organism>
<keyword evidence="4" id="KW-1185">Reference proteome</keyword>
<dbReference type="Pfam" id="PF00581">
    <property type="entry name" value="Rhodanese"/>
    <property type="match status" value="1"/>
</dbReference>
<dbReference type="SUPFAM" id="SSF52821">
    <property type="entry name" value="Rhodanese/Cell cycle control phosphatase"/>
    <property type="match status" value="1"/>
</dbReference>
<reference evidence="3 4" key="1">
    <citation type="journal article" date="2010" name="Int. J. Syst. Evol. Microbiol.">
        <title>Sphingopyxis bauzanensis sp. nov., a psychrophilic bacterium isolated from soil.</title>
        <authorList>
            <person name="Zhang D.C."/>
            <person name="Liu H.C."/>
            <person name="Xin Y.H."/>
            <person name="Zhou Y.G."/>
            <person name="Schinner F."/>
            <person name="Margesin R."/>
        </authorList>
    </citation>
    <scope>NUCLEOTIDE SEQUENCE [LARGE SCALE GENOMIC DNA]</scope>
    <source>
        <strain evidence="3 4">DSM 22271</strain>
    </source>
</reference>
<evidence type="ECO:0000256" key="1">
    <source>
        <dbReference type="SAM" id="Phobius"/>
    </source>
</evidence>
<keyword evidence="1" id="KW-0812">Transmembrane</keyword>
<dbReference type="EMBL" id="NISK01000001">
    <property type="protein sequence ID" value="OWQ99764.1"/>
    <property type="molecule type" value="Genomic_DNA"/>
</dbReference>
<feature type="transmembrane region" description="Helical" evidence="1">
    <location>
        <begin position="147"/>
        <end position="167"/>
    </location>
</feature>
<dbReference type="RefSeq" id="WP_088440504.1">
    <property type="nucleotide sequence ID" value="NZ_BMMC01000017.1"/>
</dbReference>
<dbReference type="Gene3D" id="6.10.140.1340">
    <property type="match status" value="1"/>
</dbReference>
<evidence type="ECO:0000313" key="4">
    <source>
        <dbReference type="Proteomes" id="UP000197361"/>
    </source>
</evidence>
<proteinExistence type="predicted"/>
<dbReference type="SMART" id="SM00450">
    <property type="entry name" value="RHOD"/>
    <property type="match status" value="1"/>
</dbReference>
<dbReference type="PANTHER" id="PTHR44086">
    <property type="entry name" value="THIOSULFATE SULFURTRANSFERASE RDL2, MITOCHONDRIAL-RELATED"/>
    <property type="match status" value="1"/>
</dbReference>
<gene>
    <name evidence="3" type="ORF">CDQ92_01360</name>
</gene>
<keyword evidence="1" id="KW-0472">Membrane</keyword>
<name>A0A246K2J2_9SPHN</name>
<dbReference type="InterPro" id="IPR036873">
    <property type="entry name" value="Rhodanese-like_dom_sf"/>
</dbReference>
<evidence type="ECO:0000259" key="2">
    <source>
        <dbReference type="PROSITE" id="PS50206"/>
    </source>
</evidence>
<dbReference type="OrthoDB" id="9807812at2"/>
<dbReference type="PROSITE" id="PS50206">
    <property type="entry name" value="RHODANESE_3"/>
    <property type="match status" value="1"/>
</dbReference>
<dbReference type="Proteomes" id="UP000197361">
    <property type="component" value="Unassembled WGS sequence"/>
</dbReference>
<keyword evidence="1" id="KW-1133">Transmembrane helix</keyword>
<accession>A0A246K2J2</accession>
<feature type="domain" description="Rhodanese" evidence="2">
    <location>
        <begin position="18"/>
        <end position="106"/>
    </location>
</feature>
<feature type="transmembrane region" description="Helical" evidence="1">
    <location>
        <begin position="120"/>
        <end position="141"/>
    </location>
</feature>
<dbReference type="PANTHER" id="PTHR44086:SF10">
    <property type="entry name" value="THIOSULFATE SULFURTRANSFERASE_RHODANESE-LIKE DOMAIN-CONTAINING PROTEIN 3"/>
    <property type="match status" value="1"/>
</dbReference>
<dbReference type="Gene3D" id="3.40.250.10">
    <property type="entry name" value="Rhodanese-like domain"/>
    <property type="match status" value="1"/>
</dbReference>
<dbReference type="InterPro" id="IPR021309">
    <property type="entry name" value="YgaP-like_TM"/>
</dbReference>
<comment type="caution">
    <text evidence="3">The sequence shown here is derived from an EMBL/GenBank/DDBJ whole genome shotgun (WGS) entry which is preliminary data.</text>
</comment>
<dbReference type="Pfam" id="PF11127">
    <property type="entry name" value="YgaP-like_TM"/>
    <property type="match status" value="1"/>
</dbReference>
<dbReference type="AlphaFoldDB" id="A0A246K2J2"/>
<dbReference type="InterPro" id="IPR001763">
    <property type="entry name" value="Rhodanese-like_dom"/>
</dbReference>
<sequence length="177" mass="18569">MTATINSLAPHEVRARLDSGRAILVDIREADEFARSHIAGAHSKPLSGWEQAHLGFDPAADVIFTCRSGVRTAGACDRLAARVSSEAFVLEGGVDAWKKAGLPVATDASAPLEIMRQVQIAAGTLILIGALLGTFVTPAWFGLSAFVGAGLLFAGISGFCGMARLLMLAPWNRRTAP</sequence>
<protein>
    <recommendedName>
        <fullName evidence="2">Rhodanese domain-containing protein</fullName>
    </recommendedName>
</protein>